<feature type="region of interest" description="Disordered" evidence="2">
    <location>
        <begin position="1"/>
        <end position="29"/>
    </location>
</feature>
<organism evidence="3 4">
    <name type="scientific">Pseudomassariella vexata</name>
    <dbReference type="NCBI Taxonomy" id="1141098"/>
    <lineage>
        <taxon>Eukaryota</taxon>
        <taxon>Fungi</taxon>
        <taxon>Dikarya</taxon>
        <taxon>Ascomycota</taxon>
        <taxon>Pezizomycotina</taxon>
        <taxon>Sordariomycetes</taxon>
        <taxon>Xylariomycetidae</taxon>
        <taxon>Amphisphaeriales</taxon>
        <taxon>Pseudomassariaceae</taxon>
        <taxon>Pseudomassariella</taxon>
    </lineage>
</organism>
<feature type="coiled-coil region" evidence="1">
    <location>
        <begin position="230"/>
        <end position="257"/>
    </location>
</feature>
<dbReference type="RefSeq" id="XP_040721065.1">
    <property type="nucleotide sequence ID" value="XM_040863225.1"/>
</dbReference>
<dbReference type="InParanoid" id="A0A1Y2EIT0"/>
<protein>
    <submittedName>
        <fullName evidence="3">Uncharacterized protein</fullName>
    </submittedName>
</protein>
<sequence>MANVIARDRPSTPKRRRTQPSDSSSLPHIIDLTGIDEPWHNCDRTVVFTEIPASDSSTTMNQSLKREHPDDKGANDDDNESLFVSEHQSKENTPAPTVHSRVSEQQNQGNSSESDDRVPLEGKSNLEGIVVDEIDTLYGLNNQDYLILRNQTPLPVPSPSYHSPEPAEDTVKLQEMRIGHLNDQIKELQAVNVELSDNISKEARINAQLRFENIRLQGNLEIAKVRPPSVAQLQARVQELEKEVSIEHTQRVGLEENMQVYKEVEQAQCSRICTLEANCKDLREMLSAMHKHREERRDSVSIKYQELLESHDAANAKLNKAKLAITTLKSIIRTLDECVDHIDGSPE</sequence>
<comment type="caution">
    <text evidence="3">The sequence shown here is derived from an EMBL/GenBank/DDBJ whole genome shotgun (WGS) entry which is preliminary data.</text>
</comment>
<accession>A0A1Y2EIT0</accession>
<evidence type="ECO:0000256" key="2">
    <source>
        <dbReference type="SAM" id="MobiDB-lite"/>
    </source>
</evidence>
<dbReference type="Proteomes" id="UP000193689">
    <property type="component" value="Unassembled WGS sequence"/>
</dbReference>
<dbReference type="GeneID" id="63779437"/>
<feature type="compositionally biased region" description="Basic and acidic residues" evidence="2">
    <location>
        <begin position="1"/>
        <end position="11"/>
    </location>
</feature>
<evidence type="ECO:0000313" key="3">
    <source>
        <dbReference type="EMBL" id="ORY71473.1"/>
    </source>
</evidence>
<evidence type="ECO:0000313" key="4">
    <source>
        <dbReference type="Proteomes" id="UP000193689"/>
    </source>
</evidence>
<keyword evidence="1" id="KW-0175">Coiled coil</keyword>
<reference evidence="3 4" key="1">
    <citation type="submission" date="2016-07" db="EMBL/GenBank/DDBJ databases">
        <title>Pervasive Adenine N6-methylation of Active Genes in Fungi.</title>
        <authorList>
            <consortium name="DOE Joint Genome Institute"/>
            <person name="Mondo S.J."/>
            <person name="Dannebaum R.O."/>
            <person name="Kuo R.C."/>
            <person name="Labutti K."/>
            <person name="Haridas S."/>
            <person name="Kuo A."/>
            <person name="Salamov A."/>
            <person name="Ahrendt S.R."/>
            <person name="Lipzen A."/>
            <person name="Sullivan W."/>
            <person name="Andreopoulos W.B."/>
            <person name="Clum A."/>
            <person name="Lindquist E."/>
            <person name="Daum C."/>
            <person name="Ramamoorthy G.K."/>
            <person name="Gryganskyi A."/>
            <person name="Culley D."/>
            <person name="Magnuson J.K."/>
            <person name="James T.Y."/>
            <person name="O'Malley M.A."/>
            <person name="Stajich J.E."/>
            <person name="Spatafora J.W."/>
            <person name="Visel A."/>
            <person name="Grigoriev I.V."/>
        </authorList>
    </citation>
    <scope>NUCLEOTIDE SEQUENCE [LARGE SCALE GENOMIC DNA]</scope>
    <source>
        <strain evidence="3 4">CBS 129021</strain>
    </source>
</reference>
<proteinExistence type="predicted"/>
<feature type="compositionally biased region" description="Low complexity" evidence="2">
    <location>
        <begin position="103"/>
        <end position="112"/>
    </location>
</feature>
<evidence type="ECO:0000256" key="1">
    <source>
        <dbReference type="SAM" id="Coils"/>
    </source>
</evidence>
<feature type="compositionally biased region" description="Polar residues" evidence="2">
    <location>
        <begin position="54"/>
        <end position="63"/>
    </location>
</feature>
<dbReference type="EMBL" id="MCFJ01000001">
    <property type="protein sequence ID" value="ORY71473.1"/>
    <property type="molecule type" value="Genomic_DNA"/>
</dbReference>
<feature type="compositionally biased region" description="Basic and acidic residues" evidence="2">
    <location>
        <begin position="64"/>
        <end position="75"/>
    </location>
</feature>
<feature type="region of interest" description="Disordered" evidence="2">
    <location>
        <begin position="53"/>
        <end position="121"/>
    </location>
</feature>
<name>A0A1Y2EIT0_9PEZI</name>
<dbReference type="AlphaFoldDB" id="A0A1Y2EIT0"/>
<gene>
    <name evidence="3" type="ORF">BCR38DRAFT_479963</name>
</gene>
<keyword evidence="4" id="KW-1185">Reference proteome</keyword>